<organism evidence="3 4">
    <name type="scientific">Thalassiosira oceanica</name>
    <name type="common">Marine diatom</name>
    <dbReference type="NCBI Taxonomy" id="159749"/>
    <lineage>
        <taxon>Eukaryota</taxon>
        <taxon>Sar</taxon>
        <taxon>Stramenopiles</taxon>
        <taxon>Ochrophyta</taxon>
        <taxon>Bacillariophyta</taxon>
        <taxon>Coscinodiscophyceae</taxon>
        <taxon>Thalassiosirophycidae</taxon>
        <taxon>Thalassiosirales</taxon>
        <taxon>Thalassiosiraceae</taxon>
        <taxon>Thalassiosira</taxon>
    </lineage>
</organism>
<feature type="compositionally biased region" description="Basic and acidic residues" evidence="1">
    <location>
        <begin position="744"/>
        <end position="753"/>
    </location>
</feature>
<feature type="compositionally biased region" description="Pro residues" evidence="1">
    <location>
        <begin position="691"/>
        <end position="701"/>
    </location>
</feature>
<sequence>MKARYATTAVIWALSLARVLKPLSRADQNHETPETDQSIIKRPLVILMGNLRGGEEAWKSLYKNVLDQNGTSVDLALMVMDDYNSTYPNASLLKKAKYIWTFPSYDNWIDAVDEVNGTSWRETHLPTFKDLAATNGPSILFGPLRVFDEEKNKTVQFVGSAMLIFMVRWFLIQKIHEQGILEKYDRFVVTRTDHFYVCHHSFMSLDLSDGRIWLPVGQDWGGYTDRHMVVGGENLIDALDLMTDMILKPFDPSPHLAQARAGRRFGPHHNSESFLKHVWDSRNLTVSRLPRVMYVCAVASDTSHYKIAKIPSEHAPGLLAKYGSEYNAARQCSDFAEMRPDPIEFCGRCQWQSSPFDFPNMERKGIGEAKLRLLKQVSIRAGWELCTNNAQGPAESGSASIGWRHGGRYRAALVEPLRARTSKSRWVFRDERKVRGGWENKVQANWPEGAVRGGLEAGRAPCWFVRSEKQVVKDDDVKDIEKPRDPERGSWVELSAPRSERRPETAPSCSVLPRSPNVAGARLCISGGLRSKFARATGQERASRPPDEAAVASAPICVEGHRVEGETDISLGAPLAGGEDTPAHRPRRTGLLPPSSGLPSRRRCGGTGRTVPCLCVRPLPGKGRRSFSTVVRRPPPLVPPGPARQHGYCSSPPSTSAGGRGGRGHLDEQMTSAWTNLLGRTRNSERRIGSPPRPRPNPPFSGPWGPSPLAGWPSPGPLHKTQRRPTEPKTPREIDCRMPASVPEEERWSEERGSSSSDGSSRGLSPEGSSLKRAAINGEAAGDRRMAARRRKGRAAAMGAVAKWESQEAQNRSIPANKLSIIKEAMKKTWGIDEPRLFQVRAIYEGSFNDGSASRVWA</sequence>
<feature type="compositionally biased region" description="Low complexity" evidence="1">
    <location>
        <begin position="754"/>
        <end position="767"/>
    </location>
</feature>
<dbReference type="OrthoDB" id="44644at2759"/>
<dbReference type="EMBL" id="AGNL01017641">
    <property type="protein sequence ID" value="EJK64097.1"/>
    <property type="molecule type" value="Genomic_DNA"/>
</dbReference>
<dbReference type="AlphaFoldDB" id="K0T0W6"/>
<protein>
    <submittedName>
        <fullName evidence="3">Uncharacterized protein</fullName>
    </submittedName>
</protein>
<dbReference type="Proteomes" id="UP000266841">
    <property type="component" value="Unassembled WGS sequence"/>
</dbReference>
<keyword evidence="2" id="KW-0732">Signal</keyword>
<evidence type="ECO:0000313" key="4">
    <source>
        <dbReference type="Proteomes" id="UP000266841"/>
    </source>
</evidence>
<keyword evidence="4" id="KW-1185">Reference proteome</keyword>
<dbReference type="eggNOG" id="ENOG502QYH1">
    <property type="taxonomic scope" value="Eukaryota"/>
</dbReference>
<feature type="region of interest" description="Disordered" evidence="1">
    <location>
        <begin position="578"/>
        <end position="606"/>
    </location>
</feature>
<feature type="signal peptide" evidence="2">
    <location>
        <begin position="1"/>
        <end position="26"/>
    </location>
</feature>
<feature type="region of interest" description="Disordered" evidence="1">
    <location>
        <begin position="624"/>
        <end position="794"/>
    </location>
</feature>
<feature type="region of interest" description="Disordered" evidence="1">
    <location>
        <begin position="475"/>
        <end position="513"/>
    </location>
</feature>
<feature type="compositionally biased region" description="Basic and acidic residues" evidence="1">
    <location>
        <begin position="724"/>
        <end position="736"/>
    </location>
</feature>
<name>K0T0W6_THAOC</name>
<evidence type="ECO:0000256" key="2">
    <source>
        <dbReference type="SAM" id="SignalP"/>
    </source>
</evidence>
<feature type="compositionally biased region" description="Pro residues" evidence="1">
    <location>
        <begin position="633"/>
        <end position="642"/>
    </location>
</feature>
<evidence type="ECO:0000256" key="1">
    <source>
        <dbReference type="SAM" id="MobiDB-lite"/>
    </source>
</evidence>
<accession>K0T0W6</accession>
<feature type="chain" id="PRO_5003840517" evidence="2">
    <location>
        <begin position="27"/>
        <end position="858"/>
    </location>
</feature>
<evidence type="ECO:0000313" key="3">
    <source>
        <dbReference type="EMBL" id="EJK64097.1"/>
    </source>
</evidence>
<comment type="caution">
    <text evidence="3">The sequence shown here is derived from an EMBL/GenBank/DDBJ whole genome shotgun (WGS) entry which is preliminary data.</text>
</comment>
<gene>
    <name evidence="3" type="ORF">THAOC_15200</name>
</gene>
<reference evidence="3 4" key="1">
    <citation type="journal article" date="2012" name="Genome Biol.">
        <title>Genome and low-iron response of an oceanic diatom adapted to chronic iron limitation.</title>
        <authorList>
            <person name="Lommer M."/>
            <person name="Specht M."/>
            <person name="Roy A.S."/>
            <person name="Kraemer L."/>
            <person name="Andreson R."/>
            <person name="Gutowska M.A."/>
            <person name="Wolf J."/>
            <person name="Bergner S.V."/>
            <person name="Schilhabel M.B."/>
            <person name="Klostermeier U.C."/>
            <person name="Beiko R.G."/>
            <person name="Rosenstiel P."/>
            <person name="Hippler M."/>
            <person name="Laroche J."/>
        </authorList>
    </citation>
    <scope>NUCLEOTIDE SEQUENCE [LARGE SCALE GENOMIC DNA]</scope>
    <source>
        <strain evidence="3 4">CCMP1005</strain>
    </source>
</reference>
<feature type="compositionally biased region" description="Basic and acidic residues" evidence="1">
    <location>
        <begin position="475"/>
        <end position="490"/>
    </location>
</feature>
<proteinExistence type="predicted"/>